<dbReference type="EMBL" id="FNOP01000003">
    <property type="protein sequence ID" value="SDW61258.1"/>
    <property type="molecule type" value="Genomic_DNA"/>
</dbReference>
<evidence type="ECO:0000256" key="3">
    <source>
        <dbReference type="ARBA" id="ARBA00022475"/>
    </source>
</evidence>
<dbReference type="GO" id="GO:0005886">
    <property type="term" value="C:plasma membrane"/>
    <property type="evidence" value="ECO:0007669"/>
    <property type="project" value="UniProtKB-SubCell"/>
</dbReference>
<reference evidence="8 9" key="1">
    <citation type="submission" date="2016-10" db="EMBL/GenBank/DDBJ databases">
        <authorList>
            <person name="Varghese N."/>
            <person name="Submissions S."/>
        </authorList>
    </citation>
    <scope>NUCLEOTIDE SEQUENCE [LARGE SCALE GENOMIC DNA]</scope>
    <source>
        <strain evidence="8 9">WCC6</strain>
    </source>
</reference>
<evidence type="ECO:0000256" key="1">
    <source>
        <dbReference type="ARBA" id="ARBA00004651"/>
    </source>
</evidence>
<evidence type="ECO:0000313" key="8">
    <source>
        <dbReference type="EMBL" id="SDW61258.1"/>
    </source>
</evidence>
<keyword evidence="4 7" id="KW-0812">Transmembrane</keyword>
<dbReference type="PANTHER" id="PTHR43663:SF1">
    <property type="entry name" value="CHROMATE TRANSPORTER"/>
    <property type="match status" value="1"/>
</dbReference>
<dbReference type="Pfam" id="PF02417">
    <property type="entry name" value="Chromate_transp"/>
    <property type="match status" value="1"/>
</dbReference>
<dbReference type="Proteomes" id="UP000182379">
    <property type="component" value="Unassembled WGS sequence"/>
</dbReference>
<dbReference type="PANTHER" id="PTHR43663">
    <property type="entry name" value="CHROMATE TRANSPORT PROTEIN-RELATED"/>
    <property type="match status" value="1"/>
</dbReference>
<evidence type="ECO:0000256" key="4">
    <source>
        <dbReference type="ARBA" id="ARBA00022692"/>
    </source>
</evidence>
<name>A0A1H2UYX0_ACIFE</name>
<comment type="similarity">
    <text evidence="2">Belongs to the chromate ion transporter (CHR) (TC 2.A.51) family.</text>
</comment>
<feature type="transmembrane region" description="Helical" evidence="7">
    <location>
        <begin position="167"/>
        <end position="186"/>
    </location>
</feature>
<proteinExistence type="inferred from homology"/>
<dbReference type="RefSeq" id="WP_074704845.1">
    <property type="nucleotide sequence ID" value="NZ_CAMEFB010000032.1"/>
</dbReference>
<comment type="caution">
    <text evidence="8">The sequence shown here is derived from an EMBL/GenBank/DDBJ whole genome shotgun (WGS) entry which is preliminary data.</text>
</comment>
<keyword evidence="3" id="KW-1003">Cell membrane</keyword>
<gene>
    <name evidence="8" type="ORF">SAMN05216495_10382</name>
</gene>
<evidence type="ECO:0000313" key="9">
    <source>
        <dbReference type="Proteomes" id="UP000182379"/>
    </source>
</evidence>
<organism evidence="8 9">
    <name type="scientific">Acidaminococcus fermentans</name>
    <dbReference type="NCBI Taxonomy" id="905"/>
    <lineage>
        <taxon>Bacteria</taxon>
        <taxon>Bacillati</taxon>
        <taxon>Bacillota</taxon>
        <taxon>Negativicutes</taxon>
        <taxon>Acidaminococcales</taxon>
        <taxon>Acidaminococcaceae</taxon>
        <taxon>Acidaminococcus</taxon>
    </lineage>
</organism>
<evidence type="ECO:0000256" key="7">
    <source>
        <dbReference type="SAM" id="Phobius"/>
    </source>
</evidence>
<feature type="transmembrane region" description="Helical" evidence="7">
    <location>
        <begin position="72"/>
        <end position="97"/>
    </location>
</feature>
<evidence type="ECO:0000256" key="2">
    <source>
        <dbReference type="ARBA" id="ARBA00005262"/>
    </source>
</evidence>
<feature type="transmembrane region" description="Helical" evidence="7">
    <location>
        <begin position="109"/>
        <end position="130"/>
    </location>
</feature>
<dbReference type="InterPro" id="IPR052518">
    <property type="entry name" value="CHR_Transporter"/>
</dbReference>
<dbReference type="GO" id="GO:0015109">
    <property type="term" value="F:chromate transmembrane transporter activity"/>
    <property type="evidence" value="ECO:0007669"/>
    <property type="project" value="InterPro"/>
</dbReference>
<feature type="transmembrane region" description="Helical" evidence="7">
    <location>
        <begin position="142"/>
        <end position="160"/>
    </location>
</feature>
<keyword evidence="6 7" id="KW-0472">Membrane</keyword>
<comment type="subcellular location">
    <subcellularLocation>
        <location evidence="1">Cell membrane</location>
        <topology evidence="1">Multi-pass membrane protein</topology>
    </subcellularLocation>
</comment>
<dbReference type="AlphaFoldDB" id="A0A1H2UYX0"/>
<evidence type="ECO:0000256" key="6">
    <source>
        <dbReference type="ARBA" id="ARBA00023136"/>
    </source>
</evidence>
<dbReference type="InterPro" id="IPR003370">
    <property type="entry name" value="Chromate_transpt"/>
</dbReference>
<protein>
    <submittedName>
        <fullName evidence="8">Chromate transporter</fullName>
    </submittedName>
</protein>
<evidence type="ECO:0000256" key="5">
    <source>
        <dbReference type="ARBA" id="ARBA00022989"/>
    </source>
</evidence>
<accession>A0A1H2UYX0</accession>
<keyword evidence="5 7" id="KW-1133">Transmembrane helix</keyword>
<sequence length="187" mass="20169">MIYLDLFAGFLKVGCFAFGGAYGAIPLIRDVVLSYGWLNDDMLTYMIAVSESTPGPIMVNLATYVGSSQGGFLGAVIATFAVVLPSFLIILLVTALLHHLLDNRYIQSLLRGMKPCVTGIVLATGLYMTFQHCLGQEKQPQQVFQALFVIFGLVLGKMGYQRVTKKKLSPIGLILASAVLGIIVYGG</sequence>